<keyword evidence="2" id="KW-1185">Reference proteome</keyword>
<dbReference type="AlphaFoldDB" id="A8ZSK2"/>
<evidence type="ECO:0000313" key="2">
    <source>
        <dbReference type="Proteomes" id="UP000008561"/>
    </source>
</evidence>
<dbReference type="eggNOG" id="COG0727">
    <property type="taxonomic scope" value="Bacteria"/>
</dbReference>
<dbReference type="STRING" id="96561.Dole_0105"/>
<proteinExistence type="predicted"/>
<organism evidence="1 2">
    <name type="scientific">Desulfosudis oleivorans (strain DSM 6200 / JCM 39069 / Hxd3)</name>
    <name type="common">Desulfococcus oleovorans</name>
    <dbReference type="NCBI Taxonomy" id="96561"/>
    <lineage>
        <taxon>Bacteria</taxon>
        <taxon>Pseudomonadati</taxon>
        <taxon>Thermodesulfobacteriota</taxon>
        <taxon>Desulfobacteria</taxon>
        <taxon>Desulfobacterales</taxon>
        <taxon>Desulfosudaceae</taxon>
        <taxon>Desulfosudis</taxon>
    </lineage>
</organism>
<dbReference type="Proteomes" id="UP000008561">
    <property type="component" value="Chromosome"/>
</dbReference>
<protein>
    <recommendedName>
        <fullName evidence="3">YkgJ family cysteine cluster protein</fullName>
    </recommendedName>
</protein>
<dbReference type="EMBL" id="CP000859">
    <property type="protein sequence ID" value="ABW65915.1"/>
    <property type="molecule type" value="Genomic_DNA"/>
</dbReference>
<evidence type="ECO:0000313" key="1">
    <source>
        <dbReference type="EMBL" id="ABW65915.1"/>
    </source>
</evidence>
<sequence length="227" mass="26107">MEFDFTPYFTRYEMLVSMVDGIFDRVKDEYPACVTCSQGCSDCCHALFDLTLIEALYINHKFNAAFGRNEQMLEKANRADRQIYKLKKQAYLDHEQGKNEVAILAEMGMERVRCPLLNNEEMCDLYAFRPITCRIYGIPTSISGMSHTCGKSGFEAGGKYPTLNMDKIYSQLYALSRELMVDIQTRYTKMDEMLVPVSMALLSDYDDAFFGFNQEAENTEDGKEEKE</sequence>
<dbReference type="KEGG" id="dol:Dole_0105"/>
<dbReference type="OrthoDB" id="9810361at2"/>
<name>A8ZSK2_DESOH</name>
<dbReference type="InterPro" id="IPR005358">
    <property type="entry name" value="Puta_zinc/iron-chelating_dom"/>
</dbReference>
<accession>A8ZSK2</accession>
<dbReference type="RefSeq" id="WP_012173534.1">
    <property type="nucleotide sequence ID" value="NC_009943.1"/>
</dbReference>
<gene>
    <name evidence="1" type="ordered locus">Dole_0105</name>
</gene>
<dbReference type="HOGENOM" id="CLU_082366_0_0_7"/>
<dbReference type="Pfam" id="PF03692">
    <property type="entry name" value="CxxCxxCC"/>
    <property type="match status" value="1"/>
</dbReference>
<reference evidence="1 2" key="1">
    <citation type="submission" date="2007-10" db="EMBL/GenBank/DDBJ databases">
        <title>Complete sequence of Desulfococcus oleovorans Hxd3.</title>
        <authorList>
            <consortium name="US DOE Joint Genome Institute"/>
            <person name="Copeland A."/>
            <person name="Lucas S."/>
            <person name="Lapidus A."/>
            <person name="Barry K."/>
            <person name="Glavina del Rio T."/>
            <person name="Dalin E."/>
            <person name="Tice H."/>
            <person name="Pitluck S."/>
            <person name="Kiss H."/>
            <person name="Brettin T."/>
            <person name="Bruce D."/>
            <person name="Detter J.C."/>
            <person name="Han C."/>
            <person name="Schmutz J."/>
            <person name="Larimer F."/>
            <person name="Land M."/>
            <person name="Hauser L."/>
            <person name="Kyrpides N."/>
            <person name="Kim E."/>
            <person name="Wawrik B."/>
            <person name="Richardson P."/>
        </authorList>
    </citation>
    <scope>NUCLEOTIDE SEQUENCE [LARGE SCALE GENOMIC DNA]</scope>
    <source>
        <strain evidence="2">DSM 6200 / JCM 39069 / Hxd3</strain>
    </source>
</reference>
<evidence type="ECO:0008006" key="3">
    <source>
        <dbReference type="Google" id="ProtNLM"/>
    </source>
</evidence>